<proteinExistence type="predicted"/>
<accession>A0A318HX23</accession>
<evidence type="ECO:0000313" key="2">
    <source>
        <dbReference type="EMBL" id="PXX21230.1"/>
    </source>
</evidence>
<organism evidence="2 3">
    <name type="scientific">Hoylesella shahii DSM 15611 = JCM 12083</name>
    <dbReference type="NCBI Taxonomy" id="1122991"/>
    <lineage>
        <taxon>Bacteria</taxon>
        <taxon>Pseudomonadati</taxon>
        <taxon>Bacteroidota</taxon>
        <taxon>Bacteroidia</taxon>
        <taxon>Bacteroidales</taxon>
        <taxon>Prevotellaceae</taxon>
        <taxon>Hoylesella</taxon>
    </lineage>
</organism>
<keyword evidence="1" id="KW-0472">Membrane</keyword>
<feature type="transmembrane region" description="Helical" evidence="1">
    <location>
        <begin position="32"/>
        <end position="51"/>
    </location>
</feature>
<keyword evidence="3" id="KW-1185">Reference proteome</keyword>
<dbReference type="EMBL" id="QJJX01000022">
    <property type="protein sequence ID" value="PXX21230.1"/>
    <property type="molecule type" value="Genomic_DNA"/>
</dbReference>
<gene>
    <name evidence="2" type="ORF">EJ73_01872</name>
</gene>
<name>A0A318HX23_9BACT</name>
<dbReference type="Proteomes" id="UP000248314">
    <property type="component" value="Unassembled WGS sequence"/>
</dbReference>
<protein>
    <submittedName>
        <fullName evidence="2">Uncharacterized protein</fullName>
    </submittedName>
</protein>
<keyword evidence="1" id="KW-1133">Transmembrane helix</keyword>
<reference evidence="2 3" key="1">
    <citation type="submission" date="2018-05" db="EMBL/GenBank/DDBJ databases">
        <title>Genomic Encyclopedia of Type Strains, Phase I: the one thousand microbial genomes (KMG-I) project.</title>
        <authorList>
            <person name="Kyrpides N."/>
        </authorList>
    </citation>
    <scope>NUCLEOTIDE SEQUENCE [LARGE SCALE GENOMIC DNA]</scope>
    <source>
        <strain evidence="2 3">DSM 15611</strain>
    </source>
</reference>
<evidence type="ECO:0000256" key="1">
    <source>
        <dbReference type="SAM" id="Phobius"/>
    </source>
</evidence>
<comment type="caution">
    <text evidence="2">The sequence shown here is derived from an EMBL/GenBank/DDBJ whole genome shotgun (WGS) entry which is preliminary data.</text>
</comment>
<evidence type="ECO:0000313" key="3">
    <source>
        <dbReference type="Proteomes" id="UP000248314"/>
    </source>
</evidence>
<dbReference type="AlphaFoldDB" id="A0A318HX23"/>
<keyword evidence="1" id="KW-0812">Transmembrane</keyword>
<sequence length="77" mass="8524">MLLVVLGFKKIGFLFMLGGHNPQACSLFCAKLLASLVGKVLVFVVFTARTITKVCSMHHLRATKLHRKFGIQCFESA</sequence>